<protein>
    <submittedName>
        <fullName evidence="1">Uncharacterized protein</fullName>
    </submittedName>
</protein>
<gene>
    <name evidence="1" type="ORF">PAQ31011_00205</name>
</gene>
<organism evidence="1 2">
    <name type="scientific">Pandoraea aquatica</name>
    <dbReference type="NCBI Taxonomy" id="2508290"/>
    <lineage>
        <taxon>Bacteria</taxon>
        <taxon>Pseudomonadati</taxon>
        <taxon>Pseudomonadota</taxon>
        <taxon>Betaproteobacteria</taxon>
        <taxon>Burkholderiales</taxon>
        <taxon>Burkholderiaceae</taxon>
        <taxon>Pandoraea</taxon>
    </lineage>
</organism>
<accession>A0A5E4RIY3</accession>
<dbReference type="RefSeq" id="WP_150574081.1">
    <property type="nucleotide sequence ID" value="NZ_CABPSN010000001.1"/>
</dbReference>
<evidence type="ECO:0000313" key="1">
    <source>
        <dbReference type="EMBL" id="VVD63246.1"/>
    </source>
</evidence>
<reference evidence="1 2" key="1">
    <citation type="submission" date="2019-08" db="EMBL/GenBank/DDBJ databases">
        <authorList>
            <person name="Peeters C."/>
        </authorList>
    </citation>
    <scope>NUCLEOTIDE SEQUENCE [LARGE SCALE GENOMIC DNA]</scope>
    <source>
        <strain evidence="1 2">LMG 31011</strain>
    </source>
</reference>
<keyword evidence="2" id="KW-1185">Reference proteome</keyword>
<proteinExistence type="predicted"/>
<evidence type="ECO:0000313" key="2">
    <source>
        <dbReference type="Proteomes" id="UP000366819"/>
    </source>
</evidence>
<dbReference type="AlphaFoldDB" id="A0A5E4RIY3"/>
<dbReference type="EMBL" id="CABPSN010000001">
    <property type="protein sequence ID" value="VVD63246.1"/>
    <property type="molecule type" value="Genomic_DNA"/>
</dbReference>
<sequence>MVKFTEIVPVQKIIGRSLPPLCSDANLRNNHMQYDFKLSPWVKFKDYKSLDDCRLPGIYVLARFDSPPSSPASVTAKEIVYIGETTGQDIAKRLYQFGRTAFGRFPAHSGGSKFSDEFLDKRVCEQPPDDLYVAIMGVSPAGAEKASVYIKFLERAAIWLFFQKYNALPRCNSI</sequence>
<dbReference type="Proteomes" id="UP000366819">
    <property type="component" value="Unassembled WGS sequence"/>
</dbReference>
<dbReference type="OrthoDB" id="6908530at2"/>
<name>A0A5E4RIY3_9BURK</name>